<dbReference type="PANTHER" id="PTHR12110">
    <property type="entry name" value="HYDROXYPYRUVATE ISOMERASE"/>
    <property type="match status" value="1"/>
</dbReference>
<evidence type="ECO:0000313" key="2">
    <source>
        <dbReference type="EMBL" id="UJG41716.1"/>
    </source>
</evidence>
<dbReference type="InterPro" id="IPR013022">
    <property type="entry name" value="Xyl_isomerase-like_TIM-brl"/>
</dbReference>
<dbReference type="InterPro" id="IPR036237">
    <property type="entry name" value="Xyl_isomerase-like_sf"/>
</dbReference>
<accession>A0A9Y1BME0</accession>
<evidence type="ECO:0000259" key="1">
    <source>
        <dbReference type="Pfam" id="PF01261"/>
    </source>
</evidence>
<gene>
    <name evidence="2" type="ORF">K9W45_04430</name>
</gene>
<name>A0A9Y1BME0_9ARCH</name>
<dbReference type="AlphaFoldDB" id="A0A9Y1BME0"/>
<dbReference type="SUPFAM" id="SSF51658">
    <property type="entry name" value="Xylose isomerase-like"/>
    <property type="match status" value="1"/>
</dbReference>
<protein>
    <submittedName>
        <fullName evidence="2">Sugar phosphate isomerase/epimerase</fullName>
    </submittedName>
</protein>
<keyword evidence="2" id="KW-0413">Isomerase</keyword>
<dbReference type="EMBL" id="CP084166">
    <property type="protein sequence ID" value="UJG41716.1"/>
    <property type="molecule type" value="Genomic_DNA"/>
</dbReference>
<dbReference type="Proteomes" id="UP001201020">
    <property type="component" value="Chromosome"/>
</dbReference>
<dbReference type="NCBIfam" id="NF041277">
    <property type="entry name" value="coba_remo_CbiR"/>
    <property type="match status" value="1"/>
</dbReference>
<dbReference type="Pfam" id="PF01261">
    <property type="entry name" value="AP_endonuc_2"/>
    <property type="match status" value="1"/>
</dbReference>
<dbReference type="GO" id="GO:0016853">
    <property type="term" value="F:isomerase activity"/>
    <property type="evidence" value="ECO:0007669"/>
    <property type="project" value="UniProtKB-KW"/>
</dbReference>
<dbReference type="Gene3D" id="3.20.20.150">
    <property type="entry name" value="Divalent-metal-dependent TIM barrel enzymes"/>
    <property type="match status" value="1"/>
</dbReference>
<reference evidence="2" key="1">
    <citation type="journal article" date="2022" name="Nat. Microbiol.">
        <title>Unique mobile elements and scalable gene flow at the prokaryote-eukaryote boundary revealed by circularized Asgard archaea genomes.</title>
        <authorList>
            <person name="Wu F."/>
            <person name="Speth D.R."/>
            <person name="Philosof A."/>
            <person name="Cremiere A."/>
            <person name="Narayanan A."/>
            <person name="Barco R.A."/>
            <person name="Connon S.A."/>
            <person name="Amend J.P."/>
            <person name="Antoshechkin I.A."/>
            <person name="Orphan V.J."/>
        </authorList>
    </citation>
    <scope>NUCLEOTIDE SEQUENCE</scope>
    <source>
        <strain evidence="2">PM71</strain>
    </source>
</reference>
<proteinExistence type="predicted"/>
<dbReference type="InterPro" id="IPR050312">
    <property type="entry name" value="IolE/XylAMocC-like"/>
</dbReference>
<feature type="domain" description="Xylose isomerase-like TIM barrel" evidence="1">
    <location>
        <begin position="44"/>
        <end position="272"/>
    </location>
</feature>
<dbReference type="PANTHER" id="PTHR12110:SF21">
    <property type="entry name" value="XYLOSE ISOMERASE-LIKE TIM BARREL DOMAIN-CONTAINING PROTEIN"/>
    <property type="match status" value="1"/>
</dbReference>
<organism evidence="2">
    <name type="scientific">Candidatus Heimdallarchaeum aukensis</name>
    <dbReference type="NCBI Taxonomy" id="2876573"/>
    <lineage>
        <taxon>Archaea</taxon>
        <taxon>Promethearchaeati</taxon>
        <taxon>Candidatus Heimdallarchaeota</taxon>
        <taxon>Candidatus Heimdallarchaeia (ex Rinke et al. 2021) (nom. nud.)</taxon>
        <taxon>Candidatus Heimdallarchaeales</taxon>
        <taxon>Candidatus Heimdallarchaeaceae</taxon>
        <taxon>Candidatus Heimdallarchaeum</taxon>
    </lineage>
</organism>
<sequence>MNELLFGHRPLDFADLASLFEGKKDEEIDITKLNFISIINKSIEAGFKHLEINGDLLYVFPHLFTPDKIGLLKDIKSKLGLSFSVHLPLWGIEPAAFSPHIRKAAVEAFTDAINLTKELDPICYVIHPTGSLTVEFLRMNINNKIKNLAVNQFTNYAKESLNLLIESIDFPTKKIAVENIEFPFELMYKVIEELDLGICFDTGHLLAGYSGEIEIMSFLDRYYDKIVEIHLHDGRFPAVDHKTLGSLDLPVKEFMDFLIKKKFKGPIVYELSLQESIDSMHIIKELY</sequence>